<comment type="caution">
    <text evidence="2">The sequence shown here is derived from an EMBL/GenBank/DDBJ whole genome shotgun (WGS) entry which is preliminary data.</text>
</comment>
<dbReference type="Proteomes" id="UP001301388">
    <property type="component" value="Unassembled WGS sequence"/>
</dbReference>
<dbReference type="EMBL" id="JAYGIE010000003">
    <property type="protein sequence ID" value="MEA5476241.1"/>
    <property type="molecule type" value="Genomic_DNA"/>
</dbReference>
<evidence type="ECO:0000313" key="3">
    <source>
        <dbReference type="Proteomes" id="UP001301388"/>
    </source>
</evidence>
<dbReference type="PANTHER" id="PTHR36558">
    <property type="entry name" value="GLR1098 PROTEIN"/>
    <property type="match status" value="1"/>
</dbReference>
<dbReference type="RefSeq" id="WP_323259198.1">
    <property type="nucleotide sequence ID" value="NZ_JAYGIE010000003.1"/>
</dbReference>
<keyword evidence="2" id="KW-0378">Hydrolase</keyword>
<dbReference type="CDD" id="cd06260">
    <property type="entry name" value="DUF820-like"/>
    <property type="match status" value="1"/>
</dbReference>
<gene>
    <name evidence="2" type="ORF">VB774_01290</name>
</gene>
<dbReference type="InterPro" id="IPR012296">
    <property type="entry name" value="Nuclease_put_TT1808"/>
</dbReference>
<keyword evidence="3" id="KW-1185">Reference proteome</keyword>
<evidence type="ECO:0000313" key="2">
    <source>
        <dbReference type="EMBL" id="MEA5476241.1"/>
    </source>
</evidence>
<dbReference type="Pfam" id="PF05685">
    <property type="entry name" value="Uma2"/>
    <property type="match status" value="1"/>
</dbReference>
<dbReference type="Gene3D" id="3.90.1570.10">
    <property type="entry name" value="tt1808, chain A"/>
    <property type="match status" value="1"/>
</dbReference>
<feature type="domain" description="Putative restriction endonuclease" evidence="1">
    <location>
        <begin position="13"/>
        <end position="172"/>
    </location>
</feature>
<organism evidence="2 3">
    <name type="scientific">Pseudanabaena galeata UHCC 0370</name>
    <dbReference type="NCBI Taxonomy" id="3110310"/>
    <lineage>
        <taxon>Bacteria</taxon>
        <taxon>Bacillati</taxon>
        <taxon>Cyanobacteriota</taxon>
        <taxon>Cyanophyceae</taxon>
        <taxon>Pseudanabaenales</taxon>
        <taxon>Pseudanabaenaceae</taxon>
        <taxon>Pseudanabaena</taxon>
    </lineage>
</organism>
<keyword evidence="2" id="KW-0540">Nuclease</keyword>
<proteinExistence type="predicted"/>
<dbReference type="SUPFAM" id="SSF52980">
    <property type="entry name" value="Restriction endonuclease-like"/>
    <property type="match status" value="1"/>
</dbReference>
<keyword evidence="2" id="KW-0255">Endonuclease</keyword>
<name>A0ABU5TDT8_9CYAN</name>
<sequence>MVVQTLARRKSIEEYLDAEETAEQRSEYRNGEIIAMAGGSINHNRIIRNFSRLLESPDYEVFISDLRLWIPAYNEYTYPDILLIKGEPIFQENRIDTVINPSIIIEVLSKSTSNRDHGDKFAFYRSIHEFQEYILVDQYRVHIEQFRKNDDGNWLLSESEDQNGILALADGLCQISHRDIYAKVKFDQV</sequence>
<dbReference type="PANTHER" id="PTHR36558:SF1">
    <property type="entry name" value="RESTRICTION ENDONUCLEASE DOMAIN-CONTAINING PROTEIN-RELATED"/>
    <property type="match status" value="1"/>
</dbReference>
<dbReference type="GO" id="GO:0004519">
    <property type="term" value="F:endonuclease activity"/>
    <property type="evidence" value="ECO:0007669"/>
    <property type="project" value="UniProtKB-KW"/>
</dbReference>
<dbReference type="InterPro" id="IPR008538">
    <property type="entry name" value="Uma2"/>
</dbReference>
<reference evidence="2 3" key="1">
    <citation type="submission" date="2023-12" db="EMBL/GenBank/DDBJ databases">
        <title>Baltic Sea Cyanobacteria.</title>
        <authorList>
            <person name="Delbaje E."/>
            <person name="Fewer D.P."/>
            <person name="Shishido T.K."/>
        </authorList>
    </citation>
    <scope>NUCLEOTIDE SEQUENCE [LARGE SCALE GENOMIC DNA]</scope>
    <source>
        <strain evidence="2 3">UHCC 0370</strain>
    </source>
</reference>
<accession>A0ABU5TDT8</accession>
<protein>
    <submittedName>
        <fullName evidence="2">Uma2 family endonuclease</fullName>
    </submittedName>
</protein>
<evidence type="ECO:0000259" key="1">
    <source>
        <dbReference type="Pfam" id="PF05685"/>
    </source>
</evidence>
<dbReference type="InterPro" id="IPR011335">
    <property type="entry name" value="Restrct_endonuc-II-like"/>
</dbReference>